<evidence type="ECO:0000256" key="4">
    <source>
        <dbReference type="ARBA" id="ARBA00022833"/>
    </source>
</evidence>
<protein>
    <recommendedName>
        <fullName evidence="9">TRAF-type domain-containing protein</fullName>
    </recommendedName>
</protein>
<feature type="domain" description="TRAF-type" evidence="9">
    <location>
        <begin position="2770"/>
        <end position="2813"/>
    </location>
</feature>
<dbReference type="InterPro" id="IPR001293">
    <property type="entry name" value="Znf_TRAF"/>
</dbReference>
<dbReference type="Gene3D" id="3.30.40.10">
    <property type="entry name" value="Zinc/RING finger domain, C3HC4 (zinc finger)"/>
    <property type="match status" value="13"/>
</dbReference>
<dbReference type="SMART" id="SM00248">
    <property type="entry name" value="ANK"/>
    <property type="match status" value="16"/>
</dbReference>
<dbReference type="eggNOG" id="KOG0504">
    <property type="taxonomic scope" value="Eukaryota"/>
</dbReference>
<feature type="domain" description="TRAF-type" evidence="9">
    <location>
        <begin position="919"/>
        <end position="965"/>
    </location>
</feature>
<feature type="repeat" description="ANK" evidence="6">
    <location>
        <begin position="1577"/>
        <end position="1609"/>
    </location>
</feature>
<keyword evidence="5 6" id="KW-0040">ANK repeat</keyword>
<evidence type="ECO:0000256" key="3">
    <source>
        <dbReference type="ARBA" id="ARBA00022771"/>
    </source>
</evidence>
<dbReference type="PROSITE" id="PS50297">
    <property type="entry name" value="ANK_REP_REGION"/>
    <property type="match status" value="6"/>
</dbReference>
<feature type="zinc finger region" description="TRAF-type" evidence="7">
    <location>
        <begin position="2547"/>
        <end position="2590"/>
    </location>
</feature>
<keyword evidence="1 7" id="KW-0479">Metal-binding</keyword>
<proteinExistence type="predicted"/>
<dbReference type="GO" id="GO:0008270">
    <property type="term" value="F:zinc ion binding"/>
    <property type="evidence" value="ECO:0007669"/>
    <property type="project" value="UniProtKB-KW"/>
</dbReference>
<dbReference type="EMBL" id="KI913955">
    <property type="protein sequence ID" value="ETW06305.1"/>
    <property type="molecule type" value="Genomic_DNA"/>
</dbReference>
<gene>
    <name evidence="10" type="ORF">H310_02596</name>
</gene>
<feature type="repeat" description="ANK" evidence="6">
    <location>
        <begin position="1610"/>
        <end position="1642"/>
    </location>
</feature>
<feature type="zinc finger region" description="TRAF-type" evidence="7">
    <location>
        <begin position="2710"/>
        <end position="2760"/>
    </location>
</feature>
<feature type="repeat" description="ANK" evidence="6">
    <location>
        <begin position="2322"/>
        <end position="2354"/>
    </location>
</feature>
<feature type="domain" description="TRAF-type" evidence="9">
    <location>
        <begin position="2547"/>
        <end position="2590"/>
    </location>
</feature>
<dbReference type="PANTHER" id="PTHR24198">
    <property type="entry name" value="ANKYRIN REPEAT AND PROTEIN KINASE DOMAIN-CONTAINING PROTEIN"/>
    <property type="match status" value="1"/>
</dbReference>
<dbReference type="GeneID" id="20079646"/>
<feature type="zinc finger region" description="TRAF-type" evidence="7">
    <location>
        <begin position="1281"/>
        <end position="1330"/>
    </location>
</feature>
<sequence length="2835" mass="315257">MCVAHHPTNPAVVAAGSFNGELMVWNTSLEEPLVATSGIGDYFHREPISKLAWVFDTPSREYHIASVSGDGKVLLWQVKDKLSYPVEGFLLSAKWTKAKAKPSVVMGGVALAFRPNDRTNRSFIAGSEGGAVTRCFSTQVPKGLFKGELKWSTNAQRLVGAAPQPADVRRHVEAFAKDRKLRDIRVSTVFEAKPDVVSLYSSALDFTFEPHGGPVYDIQYSPFHPSLFLTASSDGTVRLYNYLQKSPVLAFEVGTHYLYSIAWSKTRPLVFAVASEDGNIYVFDLKENELHPVATLAVESKQHRAAVYTLDFNPRQRNFVACGDSHGLAHVWKLNWQLSNLHPTELGLLNDLADLRASRVPDTGIALKAHAPATEAAPGAAFALCAHRLHVDASYICRDAVDGRMKTKAKNKYKVQHASTRQLKRLAPPQSRLEAAPISQFEDAVRRRDLQSLVWMIDSGTIHVDQETVAGETSLLAAVAANNVLAMELLFSRGANPNAVNRHGYTPLMKAATIVGAVDCSEAVLALLRHRADVFARDRTGKTALEWARLTNNITVCRHLELAIQTHIYARRCAEADETRAHTFADVLERHTKLCVAMQAAVAASDFAQVRNLVSTNDVNVEVFREAAAPGVRYFVDIETTAGWSALTKAASMGDLTTVELLVDKGASVNMETKLRHTALTWAAYCGHKEVVQYLLQNCRADWRQTTREGMTALMHASRNGQDIVVGILLSVMHESSVGSQARKDYNGDGAKTTPEWHSTFLDALHAIDQGGMDAIAYAAREGHNSTVAILERAKAGAMDHLDHTERLKAKTSDVPCKLNCGFCHAKDLIRYHEENKCPRRIVECDGCKAAVVSKDLDEHKRRTCEARLVSCLHMQYGCTVQLPQRDMQLHEMEHCPYRQVACRLECGHDKLRWNTRDAHEANDCPRRSVRCSACHADMVGRDLRGHMRSHCPKRAVLCSLYGGCGESHPFDETAFHVEHLCRLRPRPCRWADHGCDAVLGPPEMRLAHETTTCDVRVVRCKNRCAVGSFLSCFASQHYLWDCPKERKPCPLGCPATMESQYIHGHHEPNCGFCPLRQARCNMDLCGKKIRLFGQSDATVTARSDEVAAVSTSAALTLNGVQLRIRRLERFLATELDATVPALAAPFLRQWITGRVHAMAEALATLHMDSTQLGLVMRYDPTTQCHSVSIDGVGAWIHLSHTYFAEDPSEHDWKCGWLAAHQRQEHQESSCPHKIVPCPLGCGQQCQQFQLMSHTKDRCIKRTLACRLGCGRSMSVEGLLAHEESECPLSHQFCPHCSQGLLKKDVDNHIAAMCTKFPRPCRLTCGASMPSTDFGEHERTTCPKRLVHCHECDKVVFFYELASHVAEECPWRSSGLCALGCGEVLRVNQVQVHATTVCPQRLVLCPQCSSPSVRVADFDTHVKFMCPERQLYCQKGCGATLRESELDAHEAFDCLHRSVLCPLRCNFNLAASTLAKHMQTECPRRLVPCPNRCPMQVPAIELTLHLRNCDHRMVCCGAGSAQCARPLKAWIKHAVLDRCFAHLEHGFMWAVKTADMDTISTFLRYIHPSALDEEFHTGFTPLALACSKGDVPVVRILLLHGADVNLETSRGRTPLSEACLGQHIEVVEMLLQHRAVVTHTNRHGLSTMSIARQLRHDGILTLLEKRHHLEETQRRLFLAISTSNYTAIEELVAGGEMAYRENHAWHLSRELAASATALEEIRATLADHMNEMNVSIADSEAKKMKVVKILDSVEYNKAQLEHVEKKEAKVEALRQATELTVKHAIQAITAQDIVGLIGQTDPPPGLLVVLKAMALFNGVIPRVKRGTDVNGFSEKEWWETCQAMLMDRHFLRKLVNFRELDVPPDVLFKVRRECLKHDDFPVVADFAPSVVPPSVDGASNTPLQAKTLPTRRKMAMTPFMALSTWVKGVEVNQKSKAEAKLLSETKAAVQSDLAMLEAELKNATFDMKTAHRSLPSRQEELDRIVALEAKAAADWKLKQKRVNVCALLAFTSLNGHTPLTFAASIGNERAVRLLLNRGANGSYSDEEQRLCAKILQTALRHHVRHLTLSGDLATMSSITGFLSLKPLTKQLRRYRQCTRVALHEAVYNGHHEVLGLLVDTGHARVWQSSFVEPMAACPGQVEWHQPRNLEFGMGVWKLHCRATPLGLSESLALGEARMRRVAFREKIGWDVNPSTGRTIHDDTRQELDAILAATTKLQETKRQEQVTRKTILRRASNQRLLHDKLDLAIQNKAYGEAYALLDAGAFAEHATRGGLTVLCQACTEEVYTTNADGDTVLVVEYFLDRAVNRPSPNHESQSADGHSFLPLLVAAHYGTVRCGRSLLSRGGDVNVRTTATGTSALITAVQNNQDDFVAFLLAHGANVHIKDVHGKTAWTYAAAVHNESVRALLAQAAADIRHTLHVDGMSDEFGLCRWGCGYVGRFEDPIVEAGHIVRLQHPLDDHERMLCPKRVVQCPHDCGIVSLWSEDVRHHVDVECPQRQVPCANPKCTDLVSFDCLHRHQTSECPHRTVVCDLCGESCIAHKLPKHDAAQCRLRAVACPACNASLPFMDLSRHTKFECPHRKVRCRLGCGFVESCVRTHHELTECVKRPIPCVFGCDVGTTPEDQAAHELACDFRSVPCPNRCHAPLLRACDVSAHLMECPHRFVPCELGCTKKIRVIDMADHVTAACGRRVVQCSKCHIDMTADDLDHGHPDCTARILPCGACGVGGIVADNMARHKADECKMRLVSCKHARDGCMKQPLFAHEKTFHETMECRYRVIWCPLGCGLHLVAKALQSHEAECPMRFSTCSLGCGLDMREKDRLDHEQFDCRYQKR</sequence>
<feature type="domain" description="TRAF-type" evidence="9">
    <location>
        <begin position="1281"/>
        <end position="1330"/>
    </location>
</feature>
<dbReference type="eggNOG" id="KOG0297">
    <property type="taxonomic scope" value="Eukaryota"/>
</dbReference>
<evidence type="ECO:0000313" key="10">
    <source>
        <dbReference type="EMBL" id="ETW06305.1"/>
    </source>
</evidence>
<feature type="repeat" description="ANK" evidence="6">
    <location>
        <begin position="2014"/>
        <end position="2046"/>
    </location>
</feature>
<evidence type="ECO:0000256" key="6">
    <source>
        <dbReference type="PROSITE-ProRule" id="PRU00023"/>
    </source>
</evidence>
<keyword evidence="4 7" id="KW-0862">Zinc</keyword>
<feature type="zinc finger region" description="TRAF-type" evidence="7">
    <location>
        <begin position="919"/>
        <end position="965"/>
    </location>
</feature>
<dbReference type="PROSITE" id="PS50088">
    <property type="entry name" value="ANK_REPEAT"/>
    <property type="match status" value="7"/>
</dbReference>
<dbReference type="STRING" id="157072.A0A024UJD4"/>
<dbReference type="Pfam" id="PF02176">
    <property type="entry name" value="zf-TRAF"/>
    <property type="match status" value="6"/>
</dbReference>
<feature type="domain" description="TRAF-type" evidence="9">
    <location>
        <begin position="2462"/>
        <end position="2509"/>
    </location>
</feature>
<feature type="zinc finger region" description="TRAF-type" evidence="7">
    <location>
        <begin position="833"/>
        <end position="889"/>
    </location>
</feature>
<dbReference type="PROSITE" id="PS50145">
    <property type="entry name" value="ZF_TRAF"/>
    <property type="match status" value="12"/>
</dbReference>
<dbReference type="SMART" id="SM00320">
    <property type="entry name" value="WD40"/>
    <property type="match status" value="4"/>
</dbReference>
<dbReference type="SUPFAM" id="SSF50978">
    <property type="entry name" value="WD40 repeat-like"/>
    <property type="match status" value="1"/>
</dbReference>
<dbReference type="Gene3D" id="2.130.10.10">
    <property type="entry name" value="YVTN repeat-like/Quinoprotein amine dehydrogenase"/>
    <property type="match status" value="2"/>
</dbReference>
<dbReference type="RefSeq" id="XP_008864380.1">
    <property type="nucleotide sequence ID" value="XM_008866158.1"/>
</dbReference>
<dbReference type="PANTHER" id="PTHR24198:SF165">
    <property type="entry name" value="ANKYRIN REPEAT-CONTAINING PROTEIN-RELATED"/>
    <property type="match status" value="1"/>
</dbReference>
<dbReference type="Gene3D" id="1.25.40.20">
    <property type="entry name" value="Ankyrin repeat-containing domain"/>
    <property type="match status" value="5"/>
</dbReference>
<dbReference type="InterPro" id="IPR002110">
    <property type="entry name" value="Ankyrin_rpt"/>
</dbReference>
<feature type="domain" description="TRAF-type" evidence="9">
    <location>
        <begin position="1008"/>
        <end position="1054"/>
    </location>
</feature>
<feature type="repeat" description="ANK" evidence="6">
    <location>
        <begin position="2356"/>
        <end position="2388"/>
    </location>
</feature>
<dbReference type="InterPro" id="IPR036322">
    <property type="entry name" value="WD40_repeat_dom_sf"/>
</dbReference>
<feature type="repeat" description="ANK" evidence="6">
    <location>
        <begin position="642"/>
        <end position="674"/>
    </location>
</feature>
<dbReference type="PROSITE" id="PS50082">
    <property type="entry name" value="WD_REPEATS_2"/>
    <property type="match status" value="1"/>
</dbReference>
<feature type="repeat" description="WD" evidence="8">
    <location>
        <begin position="208"/>
        <end position="250"/>
    </location>
</feature>
<keyword evidence="2" id="KW-0677">Repeat</keyword>
<feature type="domain" description="TRAF-type" evidence="9">
    <location>
        <begin position="833"/>
        <end position="889"/>
    </location>
</feature>
<dbReference type="InterPro" id="IPR015943">
    <property type="entry name" value="WD40/YVTN_repeat-like_dom_sf"/>
</dbReference>
<feature type="zinc finger region" description="TRAF-type" evidence="7">
    <location>
        <begin position="1226"/>
        <end position="1279"/>
    </location>
</feature>
<feature type="domain" description="TRAF-type" evidence="9">
    <location>
        <begin position="2710"/>
        <end position="2760"/>
    </location>
</feature>
<dbReference type="SUPFAM" id="SSF48403">
    <property type="entry name" value="Ankyrin repeat"/>
    <property type="match status" value="3"/>
</dbReference>
<dbReference type="OrthoDB" id="186134at2759"/>
<dbReference type="Pfam" id="PF12796">
    <property type="entry name" value="Ank_2"/>
    <property type="match status" value="4"/>
</dbReference>
<feature type="domain" description="TRAF-type" evidence="9">
    <location>
        <begin position="1392"/>
        <end position="1437"/>
    </location>
</feature>
<feature type="domain" description="TRAF-type" evidence="9">
    <location>
        <begin position="1448"/>
        <end position="1502"/>
    </location>
</feature>
<feature type="repeat" description="ANK" evidence="6">
    <location>
        <begin position="470"/>
        <end position="502"/>
    </location>
</feature>
<evidence type="ECO:0000256" key="1">
    <source>
        <dbReference type="ARBA" id="ARBA00022723"/>
    </source>
</evidence>
<feature type="zinc finger region" description="TRAF-type" evidence="7">
    <location>
        <begin position="2770"/>
        <end position="2813"/>
    </location>
</feature>
<feature type="zinc finger region" description="TRAF-type" evidence="7">
    <location>
        <begin position="2656"/>
        <end position="2699"/>
    </location>
</feature>
<feature type="zinc finger region" description="TRAF-type" evidence="7">
    <location>
        <begin position="1448"/>
        <end position="1502"/>
    </location>
</feature>
<feature type="zinc finger region" description="TRAF-type" evidence="7">
    <location>
        <begin position="1392"/>
        <end position="1437"/>
    </location>
</feature>
<feature type="zinc finger region" description="TRAF-type" evidence="7">
    <location>
        <begin position="2462"/>
        <end position="2509"/>
    </location>
</feature>
<keyword evidence="8" id="KW-0853">WD repeat</keyword>
<dbReference type="eggNOG" id="KOG1587">
    <property type="taxonomic scope" value="Eukaryota"/>
</dbReference>
<evidence type="ECO:0000259" key="9">
    <source>
        <dbReference type="PROSITE" id="PS50145"/>
    </source>
</evidence>
<name>A0A024UJD4_9STRA</name>
<dbReference type="InterPro" id="IPR036770">
    <property type="entry name" value="Ankyrin_rpt-contain_sf"/>
</dbReference>
<dbReference type="InterPro" id="IPR013083">
    <property type="entry name" value="Znf_RING/FYVE/PHD"/>
</dbReference>
<dbReference type="VEuPathDB" id="FungiDB:H310_02596"/>
<keyword evidence="3 7" id="KW-0863">Zinc-finger</keyword>
<evidence type="ECO:0000256" key="5">
    <source>
        <dbReference type="ARBA" id="ARBA00023043"/>
    </source>
</evidence>
<feature type="domain" description="TRAF-type" evidence="9">
    <location>
        <begin position="1226"/>
        <end position="1279"/>
    </location>
</feature>
<reference evidence="10" key="1">
    <citation type="submission" date="2013-12" db="EMBL/GenBank/DDBJ databases">
        <title>The Genome Sequence of Aphanomyces invadans NJM9701.</title>
        <authorList>
            <consortium name="The Broad Institute Genomics Platform"/>
            <person name="Russ C."/>
            <person name="Tyler B."/>
            <person name="van West P."/>
            <person name="Dieguez-Uribeondo J."/>
            <person name="Young S.K."/>
            <person name="Zeng Q."/>
            <person name="Gargeya S."/>
            <person name="Fitzgerald M."/>
            <person name="Abouelleil A."/>
            <person name="Alvarado L."/>
            <person name="Chapman S.B."/>
            <person name="Gainer-Dewar J."/>
            <person name="Goldberg J."/>
            <person name="Griggs A."/>
            <person name="Gujja S."/>
            <person name="Hansen M."/>
            <person name="Howarth C."/>
            <person name="Imamovic A."/>
            <person name="Ireland A."/>
            <person name="Larimer J."/>
            <person name="McCowan C."/>
            <person name="Murphy C."/>
            <person name="Pearson M."/>
            <person name="Poon T.W."/>
            <person name="Priest M."/>
            <person name="Roberts A."/>
            <person name="Saif S."/>
            <person name="Shea T."/>
            <person name="Sykes S."/>
            <person name="Wortman J."/>
            <person name="Nusbaum C."/>
            <person name="Birren B."/>
        </authorList>
    </citation>
    <scope>NUCLEOTIDE SEQUENCE [LARGE SCALE GENOMIC DNA]</scope>
    <source>
        <strain evidence="10">NJM9701</strain>
    </source>
</reference>
<organism evidence="10">
    <name type="scientific">Aphanomyces invadans</name>
    <dbReference type="NCBI Taxonomy" id="157072"/>
    <lineage>
        <taxon>Eukaryota</taxon>
        <taxon>Sar</taxon>
        <taxon>Stramenopiles</taxon>
        <taxon>Oomycota</taxon>
        <taxon>Saprolegniomycetes</taxon>
        <taxon>Saprolegniales</taxon>
        <taxon>Verrucalvaceae</taxon>
        <taxon>Aphanomyces</taxon>
    </lineage>
</organism>
<evidence type="ECO:0000256" key="2">
    <source>
        <dbReference type="ARBA" id="ARBA00022737"/>
    </source>
</evidence>
<feature type="domain" description="TRAF-type" evidence="9">
    <location>
        <begin position="2656"/>
        <end position="2699"/>
    </location>
</feature>
<dbReference type="SUPFAM" id="SSF49599">
    <property type="entry name" value="TRAF domain-like"/>
    <property type="match status" value="4"/>
</dbReference>
<accession>A0A024UJD4</accession>
<dbReference type="Pfam" id="PF00400">
    <property type="entry name" value="WD40"/>
    <property type="match status" value="1"/>
</dbReference>
<evidence type="ECO:0000256" key="8">
    <source>
        <dbReference type="PROSITE-ProRule" id="PRU00221"/>
    </source>
</evidence>
<dbReference type="Gene3D" id="1.20.920.20">
    <property type="match status" value="1"/>
</dbReference>
<feature type="zinc finger region" description="TRAF-type" evidence="7">
    <location>
        <begin position="1008"/>
        <end position="1054"/>
    </location>
</feature>
<dbReference type="Pfam" id="PF00023">
    <property type="entry name" value="Ank"/>
    <property type="match status" value="1"/>
</dbReference>
<evidence type="ECO:0000256" key="7">
    <source>
        <dbReference type="PROSITE-ProRule" id="PRU00207"/>
    </source>
</evidence>
<dbReference type="InterPro" id="IPR001680">
    <property type="entry name" value="WD40_rpt"/>
</dbReference>